<protein>
    <submittedName>
        <fullName evidence="1">Uncharacterized protein</fullName>
    </submittedName>
</protein>
<dbReference type="RefSeq" id="WP_163054342.1">
    <property type="nucleotide sequence ID" value="NZ_JAAGLI010000213.1"/>
</dbReference>
<gene>
    <name evidence="1" type="ORF">G3I70_08835</name>
</gene>
<name>A0A6L9QBG5_9ACTN</name>
<reference evidence="1 2" key="1">
    <citation type="submission" date="2020-01" db="EMBL/GenBank/DDBJ databases">
        <title>Insect and environment-associated Actinomycetes.</title>
        <authorList>
            <person name="Currrie C."/>
            <person name="Chevrette M."/>
            <person name="Carlson C."/>
            <person name="Stubbendieck R."/>
            <person name="Wendt-Pienkowski E."/>
        </authorList>
    </citation>
    <scope>NUCLEOTIDE SEQUENCE [LARGE SCALE GENOMIC DNA]</scope>
    <source>
        <strain evidence="1 2">SID10258</strain>
    </source>
</reference>
<sequence>MAHLGTIGTKAQSASASSVAITLTAGAPVGSTVLVGIAWESAAGSVPTISAVTDTGGNSYSTTPDVSANAGTTVAVAVLRARVTTALNIGDSITVTITGGTRGRWAMQADAFDDVDASSPLDKTATSTPGSSASLSSGVTSATVQAHELVYCVFGFGSGRTVTVPVGWTGGAKVETSGGSGDRALQVIHKYVNATGTQEGTLTLSSASTYAGAIETLKFTPAEPPAARISQVKLLAPQPGDALLAKVSQVRFTVPQAVLGEVRVSQVRLKAPAKAGQPPYSGIKAARDGNLWDATIQTPEST</sequence>
<organism evidence="1 2">
    <name type="scientific">Actinomadura bangladeshensis</name>
    <dbReference type="NCBI Taxonomy" id="453573"/>
    <lineage>
        <taxon>Bacteria</taxon>
        <taxon>Bacillati</taxon>
        <taxon>Actinomycetota</taxon>
        <taxon>Actinomycetes</taxon>
        <taxon>Streptosporangiales</taxon>
        <taxon>Thermomonosporaceae</taxon>
        <taxon>Actinomadura</taxon>
    </lineage>
</organism>
<dbReference type="EMBL" id="JAAGLI010000213">
    <property type="protein sequence ID" value="NEA22595.1"/>
    <property type="molecule type" value="Genomic_DNA"/>
</dbReference>
<accession>A0A6L9QBG5</accession>
<evidence type="ECO:0000313" key="2">
    <source>
        <dbReference type="Proteomes" id="UP000475532"/>
    </source>
</evidence>
<dbReference type="AlphaFoldDB" id="A0A6L9QBG5"/>
<proteinExistence type="predicted"/>
<dbReference type="Proteomes" id="UP000475532">
    <property type="component" value="Unassembled WGS sequence"/>
</dbReference>
<evidence type="ECO:0000313" key="1">
    <source>
        <dbReference type="EMBL" id="NEA22595.1"/>
    </source>
</evidence>
<comment type="caution">
    <text evidence="1">The sequence shown here is derived from an EMBL/GenBank/DDBJ whole genome shotgun (WGS) entry which is preliminary data.</text>
</comment>